<evidence type="ECO:0000313" key="3">
    <source>
        <dbReference type="Proteomes" id="UP000027265"/>
    </source>
</evidence>
<name>A0A067Q655_9AGAM</name>
<dbReference type="AlphaFoldDB" id="A0A067Q655"/>
<dbReference type="PROSITE" id="PS50011">
    <property type="entry name" value="PROTEIN_KINASE_DOM"/>
    <property type="match status" value="1"/>
</dbReference>
<evidence type="ECO:0000313" key="2">
    <source>
        <dbReference type="EMBL" id="KDQ58947.1"/>
    </source>
</evidence>
<dbReference type="Gene3D" id="1.10.510.10">
    <property type="entry name" value="Transferase(Phosphotransferase) domain 1"/>
    <property type="match status" value="1"/>
</dbReference>
<feature type="non-terminal residue" evidence="2">
    <location>
        <position position="1"/>
    </location>
</feature>
<dbReference type="InterPro" id="IPR000719">
    <property type="entry name" value="Prot_kinase_dom"/>
</dbReference>
<proteinExistence type="predicted"/>
<protein>
    <recommendedName>
        <fullName evidence="1">Protein kinase domain-containing protein</fullName>
    </recommendedName>
</protein>
<dbReference type="GO" id="GO:0005524">
    <property type="term" value="F:ATP binding"/>
    <property type="evidence" value="ECO:0007669"/>
    <property type="project" value="InterPro"/>
</dbReference>
<dbReference type="InterPro" id="IPR001245">
    <property type="entry name" value="Ser-Thr/Tyr_kinase_cat_dom"/>
</dbReference>
<dbReference type="Proteomes" id="UP000027265">
    <property type="component" value="Unassembled WGS sequence"/>
</dbReference>
<dbReference type="GO" id="GO:0004674">
    <property type="term" value="F:protein serine/threonine kinase activity"/>
    <property type="evidence" value="ECO:0007669"/>
    <property type="project" value="TreeGrafter"/>
</dbReference>
<dbReference type="PANTHER" id="PTHR44329">
    <property type="entry name" value="SERINE/THREONINE-PROTEIN KINASE TNNI3K-RELATED"/>
    <property type="match status" value="1"/>
</dbReference>
<dbReference type="HOGENOM" id="CLU_000288_7_18_1"/>
<keyword evidence="3" id="KW-1185">Reference proteome</keyword>
<dbReference type="OrthoDB" id="4062651at2759"/>
<dbReference type="Pfam" id="PF07714">
    <property type="entry name" value="PK_Tyr_Ser-Thr"/>
    <property type="match status" value="1"/>
</dbReference>
<gene>
    <name evidence="2" type="ORF">JAAARDRAFT_127753</name>
</gene>
<sequence length="314" mass="35858">RILISVVVALENLPQSFFLTGIELSNRDPVGGGGFADIYLRTWLGQTVAMKCTRIFYGWGITRKRQPIQLFFPALFTEVLVWKHLSSPYVLPCLGVSDLFPDLLTIVSPWMKHGNVLQYLQKMELLLEEVDRLLEKIAEGLEYLHGEGIVYGDLRARSSILIDDELNPRLTGFGLAVTEESQEETEPVGSLRWMAPELIFQPKGLEFRRTRASDVYPYGYVCLEVRRLFLDSIAPFRPSQLYTGAPPFPKIWIEPEVATRVMSGHRPKRPTQAECKGRIMNSELWELITRCWSQEPESRPDMGEVVAQMKRIVG</sequence>
<feature type="domain" description="Protein kinase" evidence="1">
    <location>
        <begin position="24"/>
        <end position="312"/>
    </location>
</feature>
<dbReference type="InterPro" id="IPR011009">
    <property type="entry name" value="Kinase-like_dom_sf"/>
</dbReference>
<dbReference type="EMBL" id="KL197716">
    <property type="protein sequence ID" value="KDQ58947.1"/>
    <property type="molecule type" value="Genomic_DNA"/>
</dbReference>
<dbReference type="InParanoid" id="A0A067Q655"/>
<accession>A0A067Q655</accession>
<dbReference type="InterPro" id="IPR051681">
    <property type="entry name" value="Ser/Thr_Kinases-Pseudokinases"/>
</dbReference>
<reference evidence="3" key="1">
    <citation type="journal article" date="2014" name="Proc. Natl. Acad. Sci. U.S.A.">
        <title>Extensive sampling of basidiomycete genomes demonstrates inadequacy of the white-rot/brown-rot paradigm for wood decay fungi.</title>
        <authorList>
            <person name="Riley R."/>
            <person name="Salamov A.A."/>
            <person name="Brown D.W."/>
            <person name="Nagy L.G."/>
            <person name="Floudas D."/>
            <person name="Held B.W."/>
            <person name="Levasseur A."/>
            <person name="Lombard V."/>
            <person name="Morin E."/>
            <person name="Otillar R."/>
            <person name="Lindquist E.A."/>
            <person name="Sun H."/>
            <person name="LaButti K.M."/>
            <person name="Schmutz J."/>
            <person name="Jabbour D."/>
            <person name="Luo H."/>
            <person name="Baker S.E."/>
            <person name="Pisabarro A.G."/>
            <person name="Walton J.D."/>
            <person name="Blanchette R.A."/>
            <person name="Henrissat B."/>
            <person name="Martin F."/>
            <person name="Cullen D."/>
            <person name="Hibbett D.S."/>
            <person name="Grigoriev I.V."/>
        </authorList>
    </citation>
    <scope>NUCLEOTIDE SEQUENCE [LARGE SCALE GENOMIC DNA]</scope>
    <source>
        <strain evidence="3">MUCL 33604</strain>
    </source>
</reference>
<evidence type="ECO:0000259" key="1">
    <source>
        <dbReference type="PROSITE" id="PS50011"/>
    </source>
</evidence>
<dbReference type="STRING" id="933084.A0A067Q655"/>
<dbReference type="SUPFAM" id="SSF56112">
    <property type="entry name" value="Protein kinase-like (PK-like)"/>
    <property type="match status" value="1"/>
</dbReference>
<organism evidence="2 3">
    <name type="scientific">Jaapia argillacea MUCL 33604</name>
    <dbReference type="NCBI Taxonomy" id="933084"/>
    <lineage>
        <taxon>Eukaryota</taxon>
        <taxon>Fungi</taxon>
        <taxon>Dikarya</taxon>
        <taxon>Basidiomycota</taxon>
        <taxon>Agaricomycotina</taxon>
        <taxon>Agaricomycetes</taxon>
        <taxon>Agaricomycetidae</taxon>
        <taxon>Jaapiales</taxon>
        <taxon>Jaapiaceae</taxon>
        <taxon>Jaapia</taxon>
    </lineage>
</organism>